<protein>
    <submittedName>
        <fullName evidence="3 4">Uncharacterized protein</fullName>
    </submittedName>
</protein>
<dbReference type="Proteomes" id="UP000014760">
    <property type="component" value="Unassembled WGS sequence"/>
</dbReference>
<dbReference type="HOGENOM" id="CLU_010194_2_19_1"/>
<dbReference type="InterPro" id="IPR036291">
    <property type="entry name" value="NAD(P)-bd_dom_sf"/>
</dbReference>
<evidence type="ECO:0000313" key="4">
    <source>
        <dbReference type="EnsemblMetazoa" id="CapteP118151"/>
    </source>
</evidence>
<dbReference type="PANTHER" id="PTHR24322">
    <property type="entry name" value="PKSB"/>
    <property type="match status" value="1"/>
</dbReference>
<sequence length="98" mass="10469">MKIKKGHVAVITGAGGGLGRSLAEQLASRGCHLALIDINPQALEETREKVQRPGIDVLLFTTDIGNREQMEAMSSAVIEKFGTINLLINNAGITIQKS</sequence>
<dbReference type="OMA" id="CLHECCD"/>
<dbReference type="OrthoDB" id="47007at2759"/>
<name>R7UWV5_CAPTE</name>
<accession>R7UWV5</accession>
<keyword evidence="2" id="KW-0560">Oxidoreductase</keyword>
<dbReference type="PANTHER" id="PTHR24322:SF736">
    <property type="entry name" value="RETINOL DEHYDROGENASE 10"/>
    <property type="match status" value="1"/>
</dbReference>
<gene>
    <name evidence="3" type="ORF">CAPTEDRAFT_118151</name>
</gene>
<dbReference type="EMBL" id="KB299127">
    <property type="protein sequence ID" value="ELU08407.1"/>
    <property type="molecule type" value="Genomic_DNA"/>
</dbReference>
<dbReference type="SUPFAM" id="SSF51735">
    <property type="entry name" value="NAD(P)-binding Rossmann-fold domains"/>
    <property type="match status" value="1"/>
</dbReference>
<reference evidence="4" key="3">
    <citation type="submission" date="2015-06" db="UniProtKB">
        <authorList>
            <consortium name="EnsemblMetazoa"/>
        </authorList>
    </citation>
    <scope>IDENTIFICATION</scope>
</reference>
<dbReference type="EnsemblMetazoa" id="CapteT118151">
    <property type="protein sequence ID" value="CapteP118151"/>
    <property type="gene ID" value="CapteG118151"/>
</dbReference>
<dbReference type="GO" id="GO:0016616">
    <property type="term" value="F:oxidoreductase activity, acting on the CH-OH group of donors, NAD or NADP as acceptor"/>
    <property type="evidence" value="ECO:0007669"/>
    <property type="project" value="TreeGrafter"/>
</dbReference>
<proteinExistence type="inferred from homology"/>
<reference evidence="3 5" key="2">
    <citation type="journal article" date="2013" name="Nature">
        <title>Insights into bilaterian evolution from three spiralian genomes.</title>
        <authorList>
            <person name="Simakov O."/>
            <person name="Marletaz F."/>
            <person name="Cho S.J."/>
            <person name="Edsinger-Gonzales E."/>
            <person name="Havlak P."/>
            <person name="Hellsten U."/>
            <person name="Kuo D.H."/>
            <person name="Larsson T."/>
            <person name="Lv J."/>
            <person name="Arendt D."/>
            <person name="Savage R."/>
            <person name="Osoegawa K."/>
            <person name="de Jong P."/>
            <person name="Grimwood J."/>
            <person name="Chapman J.A."/>
            <person name="Shapiro H."/>
            <person name="Aerts A."/>
            <person name="Otillar R.P."/>
            <person name="Terry A.Y."/>
            <person name="Boore J.L."/>
            <person name="Grigoriev I.V."/>
            <person name="Lindberg D.R."/>
            <person name="Seaver E.C."/>
            <person name="Weisblat D.A."/>
            <person name="Putnam N.H."/>
            <person name="Rokhsar D.S."/>
        </authorList>
    </citation>
    <scope>NUCLEOTIDE SEQUENCE</scope>
    <source>
        <strain evidence="3 5">I ESC-2004</strain>
    </source>
</reference>
<evidence type="ECO:0000313" key="3">
    <source>
        <dbReference type="EMBL" id="ELU08407.1"/>
    </source>
</evidence>
<dbReference type="STRING" id="283909.R7UWV5"/>
<dbReference type="Gene3D" id="3.40.50.720">
    <property type="entry name" value="NAD(P)-binding Rossmann-like Domain"/>
    <property type="match status" value="1"/>
</dbReference>
<evidence type="ECO:0000313" key="5">
    <source>
        <dbReference type="Proteomes" id="UP000014760"/>
    </source>
</evidence>
<dbReference type="AlphaFoldDB" id="R7UWV5"/>
<reference evidence="5" key="1">
    <citation type="submission" date="2012-12" db="EMBL/GenBank/DDBJ databases">
        <authorList>
            <person name="Hellsten U."/>
            <person name="Grimwood J."/>
            <person name="Chapman J.A."/>
            <person name="Shapiro H."/>
            <person name="Aerts A."/>
            <person name="Otillar R.P."/>
            <person name="Terry A.Y."/>
            <person name="Boore J.L."/>
            <person name="Simakov O."/>
            <person name="Marletaz F."/>
            <person name="Cho S.-J."/>
            <person name="Edsinger-Gonzales E."/>
            <person name="Havlak P."/>
            <person name="Kuo D.-H."/>
            <person name="Larsson T."/>
            <person name="Lv J."/>
            <person name="Arendt D."/>
            <person name="Savage R."/>
            <person name="Osoegawa K."/>
            <person name="de Jong P."/>
            <person name="Lindberg D.R."/>
            <person name="Seaver E.C."/>
            <person name="Weisblat D.A."/>
            <person name="Putnam N.H."/>
            <person name="Grigoriev I.V."/>
            <person name="Rokhsar D.S."/>
        </authorList>
    </citation>
    <scope>NUCLEOTIDE SEQUENCE</scope>
    <source>
        <strain evidence="5">I ESC-2004</strain>
    </source>
</reference>
<feature type="non-terminal residue" evidence="3">
    <location>
        <position position="98"/>
    </location>
</feature>
<evidence type="ECO:0000256" key="1">
    <source>
        <dbReference type="ARBA" id="ARBA00006484"/>
    </source>
</evidence>
<dbReference type="EMBL" id="AMQN01021785">
    <property type="status" value="NOT_ANNOTATED_CDS"/>
    <property type="molecule type" value="Genomic_DNA"/>
</dbReference>
<evidence type="ECO:0000256" key="2">
    <source>
        <dbReference type="ARBA" id="ARBA00023002"/>
    </source>
</evidence>
<dbReference type="PRINTS" id="PR00081">
    <property type="entry name" value="GDHRDH"/>
</dbReference>
<comment type="similarity">
    <text evidence="1">Belongs to the short-chain dehydrogenases/reductases (SDR) family.</text>
</comment>
<dbReference type="Pfam" id="PF00106">
    <property type="entry name" value="adh_short"/>
    <property type="match status" value="1"/>
</dbReference>
<dbReference type="InterPro" id="IPR002347">
    <property type="entry name" value="SDR_fam"/>
</dbReference>
<organism evidence="3">
    <name type="scientific">Capitella teleta</name>
    <name type="common">Polychaete worm</name>
    <dbReference type="NCBI Taxonomy" id="283909"/>
    <lineage>
        <taxon>Eukaryota</taxon>
        <taxon>Metazoa</taxon>
        <taxon>Spiralia</taxon>
        <taxon>Lophotrochozoa</taxon>
        <taxon>Annelida</taxon>
        <taxon>Polychaeta</taxon>
        <taxon>Sedentaria</taxon>
        <taxon>Scolecida</taxon>
        <taxon>Capitellidae</taxon>
        <taxon>Capitella</taxon>
    </lineage>
</organism>
<keyword evidence="5" id="KW-1185">Reference proteome</keyword>